<evidence type="ECO:0000313" key="3">
    <source>
        <dbReference type="Proteomes" id="UP000887581"/>
    </source>
</evidence>
<dbReference type="AlphaFoldDB" id="A0A915PK26"/>
<protein>
    <recommendedName>
        <fullName evidence="1">Receptor expression-enhancing protein</fullName>
    </recommendedName>
</protein>
<evidence type="ECO:0000313" key="4">
    <source>
        <dbReference type="WBParaSite" id="sdigi.contig215.g6226.t1"/>
    </source>
</evidence>
<keyword evidence="1" id="KW-0472">Membrane</keyword>
<dbReference type="GO" id="GO:0016020">
    <property type="term" value="C:membrane"/>
    <property type="evidence" value="ECO:0007669"/>
    <property type="project" value="UniProtKB-SubCell"/>
</dbReference>
<feature type="transmembrane region" description="Helical" evidence="1">
    <location>
        <begin position="64"/>
        <end position="88"/>
    </location>
</feature>
<feature type="compositionally biased region" description="Basic and acidic residues" evidence="2">
    <location>
        <begin position="306"/>
        <end position="319"/>
    </location>
</feature>
<proteinExistence type="inferred from homology"/>
<reference evidence="4" key="1">
    <citation type="submission" date="2022-11" db="UniProtKB">
        <authorList>
            <consortium name="WormBaseParasite"/>
        </authorList>
    </citation>
    <scope>IDENTIFICATION</scope>
</reference>
<dbReference type="Proteomes" id="UP000887581">
    <property type="component" value="Unplaced"/>
</dbReference>
<accession>A0A915PK26</accession>
<comment type="subcellular location">
    <subcellularLocation>
        <location evidence="1">Membrane</location>
        <topology evidence="1">Multi-pass membrane protein</topology>
    </subcellularLocation>
</comment>
<feature type="transmembrane region" description="Helical" evidence="1">
    <location>
        <begin position="109"/>
        <end position="129"/>
    </location>
</feature>
<dbReference type="InterPro" id="IPR004345">
    <property type="entry name" value="TB2_DP1_HVA22"/>
</dbReference>
<evidence type="ECO:0000256" key="1">
    <source>
        <dbReference type="RuleBase" id="RU362006"/>
    </source>
</evidence>
<keyword evidence="3" id="KW-1185">Reference proteome</keyword>
<dbReference type="PANTHER" id="PTHR12300">
    <property type="entry name" value="HVA22-LIKE PROTEINS"/>
    <property type="match status" value="1"/>
</dbReference>
<organism evidence="3 4">
    <name type="scientific">Setaria digitata</name>
    <dbReference type="NCBI Taxonomy" id="48799"/>
    <lineage>
        <taxon>Eukaryota</taxon>
        <taxon>Metazoa</taxon>
        <taxon>Ecdysozoa</taxon>
        <taxon>Nematoda</taxon>
        <taxon>Chromadorea</taxon>
        <taxon>Rhabditida</taxon>
        <taxon>Spirurina</taxon>
        <taxon>Spiruromorpha</taxon>
        <taxon>Filarioidea</taxon>
        <taxon>Setariidae</taxon>
        <taxon>Setaria</taxon>
    </lineage>
</organism>
<feature type="compositionally biased region" description="Basic residues" evidence="2">
    <location>
        <begin position="338"/>
        <end position="355"/>
    </location>
</feature>
<comment type="similarity">
    <text evidence="1">Belongs to the DP1 family.</text>
</comment>
<keyword evidence="1" id="KW-1133">Transmembrane helix</keyword>
<dbReference type="WBParaSite" id="sdigi.contig215.g6226.t1">
    <property type="protein sequence ID" value="sdigi.contig215.g6226.t1"/>
    <property type="gene ID" value="sdigi.contig215.g6226"/>
</dbReference>
<dbReference type="Pfam" id="PF03134">
    <property type="entry name" value="TB2_DP1_HVA22"/>
    <property type="match status" value="1"/>
</dbReference>
<dbReference type="PANTHER" id="PTHR12300:SF117">
    <property type="entry name" value="LP05237P-RELATED"/>
    <property type="match status" value="1"/>
</dbReference>
<feature type="transmembrane region" description="Helical" evidence="1">
    <location>
        <begin position="149"/>
        <end position="172"/>
    </location>
</feature>
<sequence>MRARITRAVVTKDDILKTSHFDPCFPCAPLSNLCGLSQVEPQPLNSVEVWSTTAERWDSRADDLAWASARVCVNLTWLHVGLGLGGLVKEVLSGQIRSPGLSTGAFSHMVLQFFSHAASVVIGALYPAFKTFKVIREGDYSQMKRWLKYWTVYAGFLAVDAVGDALLLPYIVPGYLLMKMSFLLWTASPWTDGASVVHRKLVAPLLTVYEQDIDEMLENIGRSFQRQASRLGNGALTKARLGLLSLATRDTPAISQTVFSSRDGPITVVVEEQAEEDVSRLIDEDTGIKKELEERQSNTSVGTSNRLERNYGHSDDVNAVKKGRKKSHVRKEGGAKERSHRTRRVTANRSISRGR</sequence>
<evidence type="ECO:0000256" key="2">
    <source>
        <dbReference type="SAM" id="MobiDB-lite"/>
    </source>
</evidence>
<feature type="region of interest" description="Disordered" evidence="2">
    <location>
        <begin position="289"/>
        <end position="355"/>
    </location>
</feature>
<name>A0A915PK26_9BILA</name>
<keyword evidence="1" id="KW-0812">Transmembrane</keyword>